<evidence type="ECO:0008006" key="3">
    <source>
        <dbReference type="Google" id="ProtNLM"/>
    </source>
</evidence>
<dbReference type="Proteomes" id="UP000779900">
    <property type="component" value="Unassembled WGS sequence"/>
</dbReference>
<comment type="caution">
    <text evidence="1">The sequence shown here is derived from an EMBL/GenBank/DDBJ whole genome shotgun (WGS) entry which is preliminary data.</text>
</comment>
<sequence length="292" mass="32266">MTVVTALAADQEPDLTKKMRESHRRNLPSYIKQLHQPAAQNSTFRYEQLMQWIASSRDPRAIPTMIEMLSDTGARQTRDALLIAADFLGSMGARSAIPVLKQNLTLERRFAARATGAGNTLVMNRAVQLGAAAALFQLGDLHAALPVFRSVLALGDSDPGAIPSNAFRAVGTSIDAYRDRPEDLDTIYRYFRKATQSRNPELRAGAALRLVGTDTELAFEVAQEVLGLRQPKSEDDVLRWYYVSDARRKAVSVLRAIGDDRSRLLLKGLAQDSEESVRVAAGCALREIEQRK</sequence>
<dbReference type="Gene3D" id="1.25.10.10">
    <property type="entry name" value="Leucine-rich Repeat Variant"/>
    <property type="match status" value="2"/>
</dbReference>
<proteinExistence type="predicted"/>
<dbReference type="SUPFAM" id="SSF48431">
    <property type="entry name" value="Lipovitellin-phosvitin complex, superhelical domain"/>
    <property type="match status" value="1"/>
</dbReference>
<dbReference type="EMBL" id="VGIR01000017">
    <property type="protein sequence ID" value="MBM3331038.1"/>
    <property type="molecule type" value="Genomic_DNA"/>
</dbReference>
<reference evidence="1" key="1">
    <citation type="submission" date="2019-03" db="EMBL/GenBank/DDBJ databases">
        <title>Lake Tanganyika Metagenome-Assembled Genomes (MAGs).</title>
        <authorList>
            <person name="Tran P."/>
        </authorList>
    </citation>
    <scope>NUCLEOTIDE SEQUENCE</scope>
    <source>
        <strain evidence="1">K_DeepCast_150m_m2_040</strain>
    </source>
</reference>
<dbReference type="InterPro" id="IPR011989">
    <property type="entry name" value="ARM-like"/>
</dbReference>
<evidence type="ECO:0000313" key="2">
    <source>
        <dbReference type="Proteomes" id="UP000779900"/>
    </source>
</evidence>
<accession>A0A937XCS7</accession>
<dbReference type="AlphaFoldDB" id="A0A937XCS7"/>
<protein>
    <recommendedName>
        <fullName evidence="3">HEAT repeat domain-containing protein</fullName>
    </recommendedName>
</protein>
<organism evidence="1 2">
    <name type="scientific">candidate division WOR-3 bacterium</name>
    <dbReference type="NCBI Taxonomy" id="2052148"/>
    <lineage>
        <taxon>Bacteria</taxon>
        <taxon>Bacteria division WOR-3</taxon>
    </lineage>
</organism>
<dbReference type="InterPro" id="IPR011030">
    <property type="entry name" value="Lipovitellin_superhlx_dom"/>
</dbReference>
<name>A0A937XCS7_UNCW3</name>
<gene>
    <name evidence="1" type="ORF">FJY68_04200</name>
</gene>
<evidence type="ECO:0000313" key="1">
    <source>
        <dbReference type="EMBL" id="MBM3331038.1"/>
    </source>
</evidence>